<dbReference type="AlphaFoldDB" id="A0AB39TFJ6"/>
<feature type="transmembrane region" description="Helical" evidence="6">
    <location>
        <begin position="141"/>
        <end position="163"/>
    </location>
</feature>
<protein>
    <submittedName>
        <fullName evidence="7">Rhomboid-like protein</fullName>
    </submittedName>
</protein>
<dbReference type="EMBL" id="CP163445">
    <property type="protein sequence ID" value="XDQ77106.1"/>
    <property type="molecule type" value="Genomic_DNA"/>
</dbReference>
<feature type="transmembrane region" description="Helical" evidence="6">
    <location>
        <begin position="221"/>
        <end position="239"/>
    </location>
</feature>
<keyword evidence="2 6" id="KW-0812">Transmembrane</keyword>
<dbReference type="Pfam" id="PF20401">
    <property type="entry name" value="Rhomboid_2"/>
    <property type="match status" value="1"/>
</dbReference>
<feature type="transmembrane region" description="Helical" evidence="6">
    <location>
        <begin position="199"/>
        <end position="215"/>
    </location>
</feature>
<feature type="transmembrane region" description="Helical" evidence="6">
    <location>
        <begin position="56"/>
        <end position="74"/>
    </location>
</feature>
<evidence type="ECO:0000313" key="7">
    <source>
        <dbReference type="EMBL" id="XDQ77106.1"/>
    </source>
</evidence>
<feature type="compositionally biased region" description="Low complexity" evidence="5">
    <location>
        <begin position="14"/>
        <end position="48"/>
    </location>
</feature>
<evidence type="ECO:0000256" key="2">
    <source>
        <dbReference type="ARBA" id="ARBA00022692"/>
    </source>
</evidence>
<dbReference type="SUPFAM" id="SSF144091">
    <property type="entry name" value="Rhomboid-like"/>
    <property type="match status" value="1"/>
</dbReference>
<evidence type="ECO:0000256" key="4">
    <source>
        <dbReference type="ARBA" id="ARBA00023136"/>
    </source>
</evidence>
<dbReference type="InterPro" id="IPR035952">
    <property type="entry name" value="Rhomboid-like_sf"/>
</dbReference>
<evidence type="ECO:0000256" key="5">
    <source>
        <dbReference type="SAM" id="MobiDB-lite"/>
    </source>
</evidence>
<feature type="transmembrane region" description="Helical" evidence="6">
    <location>
        <begin position="175"/>
        <end position="192"/>
    </location>
</feature>
<evidence type="ECO:0000256" key="6">
    <source>
        <dbReference type="SAM" id="Phobius"/>
    </source>
</evidence>
<keyword evidence="4 6" id="KW-0472">Membrane</keyword>
<feature type="region of interest" description="Disordered" evidence="5">
    <location>
        <begin position="1"/>
        <end position="48"/>
    </location>
</feature>
<organism evidence="7">
    <name type="scientific">Streptomyces sp. Y1</name>
    <dbReference type="NCBI Taxonomy" id="3238634"/>
    <lineage>
        <taxon>Bacteria</taxon>
        <taxon>Bacillati</taxon>
        <taxon>Actinomycetota</taxon>
        <taxon>Actinomycetes</taxon>
        <taxon>Kitasatosporales</taxon>
        <taxon>Streptomycetaceae</taxon>
        <taxon>Streptomyces</taxon>
    </lineage>
</organism>
<dbReference type="GO" id="GO:0016020">
    <property type="term" value="C:membrane"/>
    <property type="evidence" value="ECO:0007669"/>
    <property type="project" value="UniProtKB-SubCell"/>
</dbReference>
<evidence type="ECO:0000256" key="1">
    <source>
        <dbReference type="ARBA" id="ARBA00004141"/>
    </source>
</evidence>
<dbReference type="InterPro" id="IPR046862">
    <property type="entry name" value="Rhomboid_2"/>
</dbReference>
<keyword evidence="3 6" id="KW-1133">Transmembrane helix</keyword>
<dbReference type="Gene3D" id="1.20.1540.10">
    <property type="entry name" value="Rhomboid-like"/>
    <property type="match status" value="1"/>
</dbReference>
<comment type="subcellular location">
    <subcellularLocation>
        <location evidence="1">Membrane</location>
        <topology evidence="1">Multi-pass membrane protein</topology>
    </subcellularLocation>
</comment>
<accession>A0AB39TFJ6</accession>
<gene>
    <name evidence="7" type="ORF">AB2U05_00720</name>
</gene>
<feature type="transmembrane region" description="Helical" evidence="6">
    <location>
        <begin position="100"/>
        <end position="129"/>
    </location>
</feature>
<reference evidence="7" key="1">
    <citation type="submission" date="2024-07" db="EMBL/GenBank/DDBJ databases">
        <authorList>
            <person name="Yu S.T."/>
        </authorList>
    </citation>
    <scope>NUCLEOTIDE SEQUENCE</scope>
    <source>
        <strain evidence="7">Y1</strain>
    </source>
</reference>
<dbReference type="RefSeq" id="WP_369182085.1">
    <property type="nucleotide sequence ID" value="NZ_CP163445.1"/>
</dbReference>
<name>A0AB39TFJ6_9ACTN</name>
<proteinExistence type="predicted"/>
<evidence type="ECO:0000256" key="3">
    <source>
        <dbReference type="ARBA" id="ARBA00022989"/>
    </source>
</evidence>
<sequence length="249" mass="26106">MRDRLDARRHTGNGPDAGTDPDAGTGPAAGTARTGDTPGAAGTTGRNPLLRTAARLRLTTVYVALLTATAAWLASQSHGERARFVRHNSSNVHHMEVGKWWTMFTSGLVVDGVPAWAGITAVAVVLGAAEWRWGPARAGAVFLFGHLGATLLTEGAMWAMLATRIPGALSHARDVGISYGLVATATCLLALGPARLRRYGLPVLALALASAWALDQELADAGHLVAFLLGVLASRTAWVRARARARAPR</sequence>